<feature type="chain" id="PRO_5026981472" description="Secreted protein" evidence="1">
    <location>
        <begin position="17"/>
        <end position="102"/>
    </location>
</feature>
<dbReference type="EMBL" id="CAADRP010002151">
    <property type="protein sequence ID" value="VFU62361.1"/>
    <property type="molecule type" value="Genomic_DNA"/>
</dbReference>
<organism evidence="2">
    <name type="scientific">Salix viminalis</name>
    <name type="common">Common osier</name>
    <name type="synonym">Basket willow</name>
    <dbReference type="NCBI Taxonomy" id="40686"/>
    <lineage>
        <taxon>Eukaryota</taxon>
        <taxon>Viridiplantae</taxon>
        <taxon>Streptophyta</taxon>
        <taxon>Embryophyta</taxon>
        <taxon>Tracheophyta</taxon>
        <taxon>Spermatophyta</taxon>
        <taxon>Magnoliopsida</taxon>
        <taxon>eudicotyledons</taxon>
        <taxon>Gunneridae</taxon>
        <taxon>Pentapetalae</taxon>
        <taxon>rosids</taxon>
        <taxon>fabids</taxon>
        <taxon>Malpighiales</taxon>
        <taxon>Salicaceae</taxon>
        <taxon>Saliceae</taxon>
        <taxon>Salix</taxon>
    </lineage>
</organism>
<name>A0A6N2N638_SALVM</name>
<gene>
    <name evidence="2" type="ORF">SVIM_LOCUS471462</name>
</gene>
<protein>
    <recommendedName>
        <fullName evidence="3">Secreted protein</fullName>
    </recommendedName>
</protein>
<reference evidence="2" key="1">
    <citation type="submission" date="2019-03" db="EMBL/GenBank/DDBJ databases">
        <authorList>
            <person name="Mank J."/>
            <person name="Almeida P."/>
        </authorList>
    </citation>
    <scope>NUCLEOTIDE SEQUENCE</scope>
    <source>
        <strain evidence="2">78183</strain>
    </source>
</reference>
<dbReference type="AlphaFoldDB" id="A0A6N2N638"/>
<proteinExistence type="predicted"/>
<accession>A0A6N2N638</accession>
<sequence length="102" mass="11485">MHVLLQLFTPISLTLCVFLEQKPATEYVDVTVTGLYTSIVVDLDSEFVTSLSFLHTFLCYISFALSSPSTVQTSLLRWCLKNKVFNFNNLSGCFLAPCNKIH</sequence>
<evidence type="ECO:0000256" key="1">
    <source>
        <dbReference type="SAM" id="SignalP"/>
    </source>
</evidence>
<evidence type="ECO:0008006" key="3">
    <source>
        <dbReference type="Google" id="ProtNLM"/>
    </source>
</evidence>
<feature type="signal peptide" evidence="1">
    <location>
        <begin position="1"/>
        <end position="16"/>
    </location>
</feature>
<keyword evidence="1" id="KW-0732">Signal</keyword>
<evidence type="ECO:0000313" key="2">
    <source>
        <dbReference type="EMBL" id="VFU62361.1"/>
    </source>
</evidence>